<accession>A0A1Y2LYZ3</accession>
<dbReference type="Proteomes" id="UP000193240">
    <property type="component" value="Unassembled WGS sequence"/>
</dbReference>
<comment type="cofactor">
    <cofactor evidence="5">
        <name>Fe(2+)</name>
        <dbReference type="ChEBI" id="CHEBI:29033"/>
    </cofactor>
    <text evidence="5">Binds 1 Fe(2+) ion per subunit.</text>
</comment>
<keyword evidence="3" id="KW-0560">Oxidoreductase</keyword>
<evidence type="ECO:0000256" key="2">
    <source>
        <dbReference type="ARBA" id="ARBA00022723"/>
    </source>
</evidence>
<proteinExistence type="inferred from homology"/>
<organism evidence="6 7">
    <name type="scientific">Epicoccum nigrum</name>
    <name type="common">Soil fungus</name>
    <name type="synonym">Epicoccum purpurascens</name>
    <dbReference type="NCBI Taxonomy" id="105696"/>
    <lineage>
        <taxon>Eukaryota</taxon>
        <taxon>Fungi</taxon>
        <taxon>Dikarya</taxon>
        <taxon>Ascomycota</taxon>
        <taxon>Pezizomycotina</taxon>
        <taxon>Dothideomycetes</taxon>
        <taxon>Pleosporomycetidae</taxon>
        <taxon>Pleosporales</taxon>
        <taxon>Pleosporineae</taxon>
        <taxon>Didymellaceae</taxon>
        <taxon>Epicoccum</taxon>
    </lineage>
</organism>
<evidence type="ECO:0000256" key="4">
    <source>
        <dbReference type="ARBA" id="ARBA00023004"/>
    </source>
</evidence>
<dbReference type="GO" id="GO:0046872">
    <property type="term" value="F:metal ion binding"/>
    <property type="evidence" value="ECO:0007669"/>
    <property type="project" value="UniProtKB-KW"/>
</dbReference>
<feature type="binding site" evidence="5">
    <location>
        <position position="208"/>
    </location>
    <ligand>
        <name>Fe cation</name>
        <dbReference type="ChEBI" id="CHEBI:24875"/>
        <note>catalytic</note>
    </ligand>
</feature>
<dbReference type="AlphaFoldDB" id="A0A1Y2LYZ3"/>
<protein>
    <recommendedName>
        <fullName evidence="8">Dioxygenase</fullName>
    </recommendedName>
</protein>
<feature type="binding site" evidence="5">
    <location>
        <position position="532"/>
    </location>
    <ligand>
        <name>Fe cation</name>
        <dbReference type="ChEBI" id="CHEBI:24875"/>
        <note>catalytic</note>
    </ligand>
</feature>
<dbReference type="InterPro" id="IPR004294">
    <property type="entry name" value="Carotenoid_Oase"/>
</dbReference>
<evidence type="ECO:0008006" key="8">
    <source>
        <dbReference type="Google" id="ProtNLM"/>
    </source>
</evidence>
<evidence type="ECO:0000256" key="1">
    <source>
        <dbReference type="ARBA" id="ARBA00006787"/>
    </source>
</evidence>
<gene>
    <name evidence="6" type="ORF">B5807_06857</name>
</gene>
<dbReference type="PANTHER" id="PTHR10543:SF24">
    <property type="entry name" value="CAROTENOID ISOMEROOXYGENASE"/>
    <property type="match status" value="1"/>
</dbReference>
<sequence length="546" mass="60751">MVTWPNDSGFDTAYQELEPISLTVKGKIPRYAGGVLYRTGPLGYKATSKDGKEFAANHWFDGFSSVHRFQIDFPEDDGPPQVSYRSRRVVDEYLQHVYETGKGEGLTFASKRDPCESFFKKVMSVFVQPSRQNKNVGVTLSINMPGGARSKDPAEPTVSGHTNSVRTLHAKSDHHMVKKIDPETLECKGHMLQKHLHPDLKGPLSAAHAKSDPKTGDLFNYNLEFGVSSTYRVFQTSASTGETNILATFVGLPAYLHSLFLTENHVVLCVWNSHFTGYGSTLLYHQNVIQAIAPFDHKSKATWYVVDRKTDRGLVCTYESDPFFAFHSVNAWEEQSSADPSQTDIITELSLFENTDVIHRFFYDHMLSSRAESTGANYAGKKRLSCLPMQAQFRLPGVNAASPTTTPREAERLFLADKAVSVELPTINPTYLTRRHRYTYGCADRLKSSFMDGIAKFDNTTQESIFWECEGHTPGEPIFIADPKGIAEDDGVLLSVVLDGFVERSYLLVLSAKDLTELGRAEVPGSIAFGFHGAFKGDGMQYSGDI</sequence>
<dbReference type="Pfam" id="PF03055">
    <property type="entry name" value="RPE65"/>
    <property type="match status" value="1"/>
</dbReference>
<dbReference type="PANTHER" id="PTHR10543">
    <property type="entry name" value="BETA-CAROTENE DIOXYGENASE"/>
    <property type="match status" value="1"/>
</dbReference>
<evidence type="ECO:0000313" key="6">
    <source>
        <dbReference type="EMBL" id="OSS48749.1"/>
    </source>
</evidence>
<feature type="binding site" evidence="5">
    <location>
        <position position="257"/>
    </location>
    <ligand>
        <name>Fe cation</name>
        <dbReference type="ChEBI" id="CHEBI:24875"/>
        <note>catalytic</note>
    </ligand>
</feature>
<evidence type="ECO:0000256" key="3">
    <source>
        <dbReference type="ARBA" id="ARBA00023002"/>
    </source>
</evidence>
<keyword evidence="2 5" id="KW-0479">Metal-binding</keyword>
<keyword evidence="4 5" id="KW-0408">Iron</keyword>
<evidence type="ECO:0000256" key="5">
    <source>
        <dbReference type="PIRSR" id="PIRSR604294-1"/>
    </source>
</evidence>
<reference evidence="6 7" key="1">
    <citation type="journal article" date="2017" name="Genome Announc.">
        <title>Genome sequence of the saprophytic ascomycete Epicoccum nigrum ICMP 19927 strain isolated from New Zealand.</title>
        <authorList>
            <person name="Fokin M."/>
            <person name="Fleetwood D."/>
            <person name="Weir B.S."/>
            <person name="Villas-Boas S.G."/>
        </authorList>
    </citation>
    <scope>NUCLEOTIDE SEQUENCE [LARGE SCALE GENOMIC DNA]</scope>
    <source>
        <strain evidence="6 7">ICMP 19927</strain>
    </source>
</reference>
<dbReference type="InParanoid" id="A0A1Y2LYZ3"/>
<dbReference type="OMA" id="SCMAFHR"/>
<comment type="similarity">
    <text evidence="1">Belongs to the carotenoid oxygenase family.</text>
</comment>
<dbReference type="GO" id="GO:0010436">
    <property type="term" value="F:carotenoid dioxygenase activity"/>
    <property type="evidence" value="ECO:0007669"/>
    <property type="project" value="TreeGrafter"/>
</dbReference>
<dbReference type="EMBL" id="KZ107845">
    <property type="protein sequence ID" value="OSS48749.1"/>
    <property type="molecule type" value="Genomic_DNA"/>
</dbReference>
<evidence type="ECO:0000313" key="7">
    <source>
        <dbReference type="Proteomes" id="UP000193240"/>
    </source>
</evidence>
<keyword evidence="7" id="KW-1185">Reference proteome</keyword>
<feature type="binding site" evidence="5">
    <location>
        <position position="327"/>
    </location>
    <ligand>
        <name>Fe cation</name>
        <dbReference type="ChEBI" id="CHEBI:24875"/>
        <note>catalytic</note>
    </ligand>
</feature>
<dbReference type="GO" id="GO:0016121">
    <property type="term" value="P:carotene catabolic process"/>
    <property type="evidence" value="ECO:0007669"/>
    <property type="project" value="TreeGrafter"/>
</dbReference>
<name>A0A1Y2LYZ3_EPING</name>
<dbReference type="STRING" id="105696.A0A1Y2LYZ3"/>